<dbReference type="EMBL" id="FQ312005">
    <property type="protein sequence ID" value="CBW26536.1"/>
    <property type="molecule type" value="Genomic_DNA"/>
</dbReference>
<dbReference type="STRING" id="862908.BMS_1702"/>
<gene>
    <name evidence="2" type="ordered locus">BMS_1702</name>
</gene>
<organism evidence="2 3">
    <name type="scientific">Halobacteriovorax marinus (strain ATCC BAA-682 / DSM 15412 / SJ)</name>
    <name type="common">Bacteriovorax marinus</name>
    <dbReference type="NCBI Taxonomy" id="862908"/>
    <lineage>
        <taxon>Bacteria</taxon>
        <taxon>Pseudomonadati</taxon>
        <taxon>Bdellovibrionota</taxon>
        <taxon>Bacteriovoracia</taxon>
        <taxon>Bacteriovoracales</taxon>
        <taxon>Halobacteriovoraceae</taxon>
        <taxon>Halobacteriovorax</taxon>
    </lineage>
</organism>
<name>E1X1E5_HALMS</name>
<evidence type="ECO:0000313" key="2">
    <source>
        <dbReference type="EMBL" id="CBW26536.1"/>
    </source>
</evidence>
<protein>
    <submittedName>
        <fullName evidence="2">Hypothetical exported protein</fullName>
    </submittedName>
</protein>
<proteinExistence type="predicted"/>
<sequence>MAQLSYNLDYKDLIMKLILQSIFAIACLLMVDLSFADEFDTQREACSKDSSKRWDSKLNRCMTTKRSKEGLEEYRNCTLHEKKEDRDRCMFNLVKKVSGDAELEDTNWDALLIDTITTGISITNINFVEDDKSSPCLSIKMGATCGGLSILKTLYIMNEAKKETKDNLKEFEDKAADKENYDAQVLAYDSQIKQLKSLSKYYDKKQKLNKLIAACYTATAAYAAYESIGPSAIKTCTTASGEYADETPANDNPAQSETNTEGLTPIAKYKQMMLGGLSVAGSYISSSSKSIMKFLGTPPGVATLALTNVTWNLIKAKKLQEQGEKADLLAKRSEVARDQFVTSMEKYCPNGHDDKNNLMCYCYENGEKKANRTNSDSCKALWAKNDRNLFAASSDKTRKSGSDTTKVGCLTLNGKFDPSCQCRKFKDTQGNNACKKTNFSTVQLAGLGQVIDVKQLETDLNNISSGLTSATGFDMTPEQTQALGGKVRDQILRQIPFEDKKGVRPGTPEDLAAVQKNLLSGITRQLAANPGSADNFDRELNKIQEEMSEKFNEKSAQSEVKKLKLTGGKGAAKKNNKKQNFALNLGGSSSNVEQYPEYMNKKYKTKNADVVTNKDVSIFQVLSNRYYKSGFKRLFDE</sequence>
<dbReference type="AlphaFoldDB" id="E1X1E5"/>
<dbReference type="KEGG" id="bmx:BMS_1702"/>
<dbReference type="PATRIC" id="fig|862908.3.peg.1619"/>
<evidence type="ECO:0000313" key="3">
    <source>
        <dbReference type="Proteomes" id="UP000008963"/>
    </source>
</evidence>
<feature type="coiled-coil region" evidence="1">
    <location>
        <begin position="154"/>
        <end position="181"/>
    </location>
</feature>
<dbReference type="Proteomes" id="UP000008963">
    <property type="component" value="Chromosome"/>
</dbReference>
<accession>E1X1E5</accession>
<dbReference type="HOGENOM" id="CLU_429471_0_0_7"/>
<keyword evidence="1" id="KW-0175">Coiled coil</keyword>
<keyword evidence="3" id="KW-1185">Reference proteome</keyword>
<reference evidence="3" key="1">
    <citation type="journal article" date="2013" name="ISME J.">
        <title>A small predatory core genome in the divergent marine Bacteriovorax marinus SJ and the terrestrial Bdellovibrio bacteriovorus.</title>
        <authorList>
            <person name="Crossman L.C."/>
            <person name="Chen H."/>
            <person name="Cerdeno-Tarraga A.M."/>
            <person name="Brooks K."/>
            <person name="Quail M.A."/>
            <person name="Pineiro S.A."/>
            <person name="Hobley L."/>
            <person name="Sockett R.E."/>
            <person name="Bentley S.D."/>
            <person name="Parkhill J."/>
            <person name="Williams H.N."/>
            <person name="Stine O.C."/>
        </authorList>
    </citation>
    <scope>NUCLEOTIDE SEQUENCE [LARGE SCALE GENOMIC DNA]</scope>
    <source>
        <strain evidence="3">ATCC BAA-682 / DSM 15412 / SJ</strain>
    </source>
</reference>
<evidence type="ECO:0000256" key="1">
    <source>
        <dbReference type="SAM" id="Coils"/>
    </source>
</evidence>